<keyword evidence="2" id="KW-1185">Reference proteome</keyword>
<protein>
    <submittedName>
        <fullName evidence="1">Uncharacterized protein</fullName>
    </submittedName>
</protein>
<dbReference type="AlphaFoldDB" id="A0A1R3JEG4"/>
<gene>
    <name evidence="1" type="ORF">COLO4_17051</name>
</gene>
<comment type="caution">
    <text evidence="1">The sequence shown here is derived from an EMBL/GenBank/DDBJ whole genome shotgun (WGS) entry which is preliminary data.</text>
</comment>
<sequence>MNLESFKGYSITTVVKDAISRSYDSLEELKLKTFVLGANLLAPWLFLLYRGSTNLLALISWLHISTSVWRYGGPHYH</sequence>
<reference evidence="2" key="1">
    <citation type="submission" date="2013-09" db="EMBL/GenBank/DDBJ databases">
        <title>Corchorus olitorius genome sequencing.</title>
        <authorList>
            <person name="Alam M."/>
            <person name="Haque M.S."/>
            <person name="Islam M.S."/>
            <person name="Emdad E.M."/>
            <person name="Islam M.M."/>
            <person name="Ahmed B."/>
            <person name="Halim A."/>
            <person name="Hossen Q.M.M."/>
            <person name="Hossain M.Z."/>
            <person name="Ahmed R."/>
            <person name="Khan M.M."/>
            <person name="Islam R."/>
            <person name="Rashid M.M."/>
            <person name="Khan S.A."/>
            <person name="Rahman M.S."/>
            <person name="Alam M."/>
            <person name="Yahiya A.S."/>
            <person name="Khan M.S."/>
            <person name="Azam M.S."/>
            <person name="Haque T."/>
            <person name="Lashkar M.Z.H."/>
            <person name="Akhand A.I."/>
            <person name="Morshed G."/>
            <person name="Roy S."/>
            <person name="Uddin K.S."/>
            <person name="Rabeya T."/>
            <person name="Hossain A.S."/>
            <person name="Chowdhury A."/>
            <person name="Snigdha A.R."/>
            <person name="Mortoza M.S."/>
            <person name="Matin S.A."/>
            <person name="Hoque S.M.E."/>
            <person name="Islam M.K."/>
            <person name="Roy D.K."/>
            <person name="Haider R."/>
            <person name="Moosa M.M."/>
            <person name="Elias S.M."/>
            <person name="Hasan A.M."/>
            <person name="Jahan S."/>
            <person name="Shafiuddin M."/>
            <person name="Mahmood N."/>
            <person name="Shommy N.S."/>
        </authorList>
    </citation>
    <scope>NUCLEOTIDE SEQUENCE [LARGE SCALE GENOMIC DNA]</scope>
    <source>
        <strain evidence="2">cv. O-4</strain>
    </source>
</reference>
<proteinExistence type="predicted"/>
<organism evidence="1 2">
    <name type="scientific">Corchorus olitorius</name>
    <dbReference type="NCBI Taxonomy" id="93759"/>
    <lineage>
        <taxon>Eukaryota</taxon>
        <taxon>Viridiplantae</taxon>
        <taxon>Streptophyta</taxon>
        <taxon>Embryophyta</taxon>
        <taxon>Tracheophyta</taxon>
        <taxon>Spermatophyta</taxon>
        <taxon>Magnoliopsida</taxon>
        <taxon>eudicotyledons</taxon>
        <taxon>Gunneridae</taxon>
        <taxon>Pentapetalae</taxon>
        <taxon>rosids</taxon>
        <taxon>malvids</taxon>
        <taxon>Malvales</taxon>
        <taxon>Malvaceae</taxon>
        <taxon>Grewioideae</taxon>
        <taxon>Apeibeae</taxon>
        <taxon>Corchorus</taxon>
    </lineage>
</organism>
<dbReference type="Proteomes" id="UP000187203">
    <property type="component" value="Unassembled WGS sequence"/>
</dbReference>
<dbReference type="EMBL" id="AWUE01016284">
    <property type="protein sequence ID" value="OMO93202.1"/>
    <property type="molecule type" value="Genomic_DNA"/>
</dbReference>
<evidence type="ECO:0000313" key="1">
    <source>
        <dbReference type="EMBL" id="OMO93202.1"/>
    </source>
</evidence>
<accession>A0A1R3JEG4</accession>
<name>A0A1R3JEG4_9ROSI</name>
<evidence type="ECO:0000313" key="2">
    <source>
        <dbReference type="Proteomes" id="UP000187203"/>
    </source>
</evidence>